<organism evidence="2">
    <name type="scientific">Mycobacterium triplex</name>
    <dbReference type="NCBI Taxonomy" id="47839"/>
    <lineage>
        <taxon>Bacteria</taxon>
        <taxon>Bacillati</taxon>
        <taxon>Actinomycetota</taxon>
        <taxon>Actinomycetes</taxon>
        <taxon>Mycobacteriales</taxon>
        <taxon>Mycobacteriaceae</taxon>
        <taxon>Mycobacterium</taxon>
        <taxon>Mycobacterium simiae complex</taxon>
    </lineage>
</organism>
<name>A0A024JVI1_9MYCO</name>
<keyword evidence="4" id="KW-1185">Reference proteome</keyword>
<dbReference type="STRING" id="47839.BN973_01559"/>
<reference evidence="2" key="2">
    <citation type="submission" date="2014-04" db="EMBL/GenBank/DDBJ databases">
        <authorList>
            <person name="Urmite Genomes U."/>
        </authorList>
    </citation>
    <scope>NUCLEOTIDE SEQUENCE</scope>
    <source>
        <strain evidence="2">DSM 44626</strain>
    </source>
</reference>
<sequence length="197" mass="21133" precursor="true">MRSVLLWLLVLFCGAIAAATPAQGDCQPAEFFVAEGGDPLFEPQADVTIALNGVTVTGSTPLVGVYWPDAQQRSTVDRSREFHVCGPDEPALHAAAEALRRQFDQESVLFFDYRPQHPPDAIIITVPDVDIERLGAALAGDLAARNRLHGGSVTATDHTLILVAASGDRDIARRLVTEAGGNWQAADIAYGRAEFVK</sequence>
<dbReference type="EMBL" id="LQPY01000025">
    <property type="protein sequence ID" value="ORX02583.1"/>
    <property type="molecule type" value="Genomic_DNA"/>
</dbReference>
<evidence type="ECO:0000313" key="2">
    <source>
        <dbReference type="EMBL" id="CDO87208.1"/>
    </source>
</evidence>
<dbReference type="OrthoDB" id="4159887at2"/>
<feature type="signal peptide" evidence="1">
    <location>
        <begin position="1"/>
        <end position="24"/>
    </location>
</feature>
<accession>A0A024JVI1</accession>
<dbReference type="Proteomes" id="UP000028880">
    <property type="component" value="Unassembled WGS sequence"/>
</dbReference>
<evidence type="ECO:0000256" key="1">
    <source>
        <dbReference type="SAM" id="SignalP"/>
    </source>
</evidence>
<dbReference type="RefSeq" id="WP_036467002.1">
    <property type="nucleotide sequence ID" value="NZ_LQPY01000025.1"/>
</dbReference>
<evidence type="ECO:0000313" key="3">
    <source>
        <dbReference type="EMBL" id="ORX02583.1"/>
    </source>
</evidence>
<dbReference type="HOGENOM" id="CLU_102959_0_0_11"/>
<feature type="chain" id="PRO_5001530678" evidence="1">
    <location>
        <begin position="25"/>
        <end position="197"/>
    </location>
</feature>
<protein>
    <submittedName>
        <fullName evidence="2">Membrane protein</fullName>
    </submittedName>
</protein>
<dbReference type="AlphaFoldDB" id="A0A024JVI1"/>
<reference evidence="2" key="1">
    <citation type="journal article" date="2014" name="Genome Announc.">
        <title>Draft Genome Sequence of Mycobacterium triplex DSM 44626.</title>
        <authorList>
            <person name="Sassi M."/>
            <person name="Croce O."/>
            <person name="Robert C."/>
            <person name="Raoult D."/>
            <person name="Drancourt M."/>
        </authorList>
    </citation>
    <scope>NUCLEOTIDE SEQUENCE [LARGE SCALE GENOMIC DNA]</scope>
    <source>
        <strain evidence="2">DSM 44626</strain>
    </source>
</reference>
<dbReference type="EMBL" id="HG964446">
    <property type="protein sequence ID" value="CDO87208.1"/>
    <property type="molecule type" value="Genomic_DNA"/>
</dbReference>
<gene>
    <name evidence="3" type="ORF">AWC29_19265</name>
    <name evidence="2" type="ORF">BN973_01559</name>
</gene>
<reference evidence="3 4" key="3">
    <citation type="submission" date="2016-01" db="EMBL/GenBank/DDBJ databases">
        <title>The new phylogeny of the genus Mycobacterium.</title>
        <authorList>
            <person name="Tarcisio F."/>
            <person name="Conor M."/>
            <person name="Antonella G."/>
            <person name="Elisabetta G."/>
            <person name="Giulia F.S."/>
            <person name="Sara T."/>
            <person name="Anna F."/>
            <person name="Clotilde B."/>
            <person name="Roberto B."/>
            <person name="Veronica D.S."/>
            <person name="Fabio R."/>
            <person name="Monica P."/>
            <person name="Olivier J."/>
            <person name="Enrico T."/>
            <person name="Nicola S."/>
        </authorList>
    </citation>
    <scope>NUCLEOTIDE SEQUENCE [LARGE SCALE GENOMIC DNA]</scope>
    <source>
        <strain evidence="3 4">DSM 44626</strain>
    </source>
</reference>
<evidence type="ECO:0000313" key="4">
    <source>
        <dbReference type="Proteomes" id="UP000193710"/>
    </source>
</evidence>
<dbReference type="Proteomes" id="UP000193710">
    <property type="component" value="Unassembled WGS sequence"/>
</dbReference>
<dbReference type="eggNOG" id="ENOG5033UKJ">
    <property type="taxonomic scope" value="Bacteria"/>
</dbReference>
<keyword evidence="1" id="KW-0732">Signal</keyword>
<proteinExistence type="predicted"/>